<dbReference type="SUPFAM" id="SSF140453">
    <property type="entry name" value="EsxAB dimer-like"/>
    <property type="match status" value="1"/>
</dbReference>
<evidence type="ECO:0000313" key="4">
    <source>
        <dbReference type="Proteomes" id="UP001499863"/>
    </source>
</evidence>
<feature type="region of interest" description="Disordered" evidence="2">
    <location>
        <begin position="399"/>
        <end position="418"/>
    </location>
</feature>
<proteinExistence type="predicted"/>
<comment type="caution">
    <text evidence="3">The sequence shown here is derived from an EMBL/GenBank/DDBJ whole genome shotgun (WGS) entry which is preliminary data.</text>
</comment>
<evidence type="ECO:0000256" key="1">
    <source>
        <dbReference type="SAM" id="Coils"/>
    </source>
</evidence>
<feature type="coiled-coil region" evidence="1">
    <location>
        <begin position="161"/>
        <end position="195"/>
    </location>
</feature>
<keyword evidence="4" id="KW-1185">Reference proteome</keyword>
<name>A0ABN1Y317_9ACTN</name>
<dbReference type="Proteomes" id="UP001499863">
    <property type="component" value="Unassembled WGS sequence"/>
</dbReference>
<evidence type="ECO:0008006" key="5">
    <source>
        <dbReference type="Google" id="ProtNLM"/>
    </source>
</evidence>
<organism evidence="3 4">
    <name type="scientific">Kitasatospora putterlickiae</name>
    <dbReference type="NCBI Taxonomy" id="221725"/>
    <lineage>
        <taxon>Bacteria</taxon>
        <taxon>Bacillati</taxon>
        <taxon>Actinomycetota</taxon>
        <taxon>Actinomycetes</taxon>
        <taxon>Kitasatosporales</taxon>
        <taxon>Streptomycetaceae</taxon>
        <taxon>Kitasatospora</taxon>
    </lineage>
</organism>
<evidence type="ECO:0000256" key="2">
    <source>
        <dbReference type="SAM" id="MobiDB-lite"/>
    </source>
</evidence>
<keyword evidence="1" id="KW-0175">Coiled coil</keyword>
<dbReference type="InterPro" id="IPR036689">
    <property type="entry name" value="ESAT-6-like_sf"/>
</dbReference>
<reference evidence="3 4" key="1">
    <citation type="journal article" date="2019" name="Int. J. Syst. Evol. Microbiol.">
        <title>The Global Catalogue of Microorganisms (GCM) 10K type strain sequencing project: providing services to taxonomists for standard genome sequencing and annotation.</title>
        <authorList>
            <consortium name="The Broad Institute Genomics Platform"/>
            <consortium name="The Broad Institute Genome Sequencing Center for Infectious Disease"/>
            <person name="Wu L."/>
            <person name="Ma J."/>
        </authorList>
    </citation>
    <scope>NUCLEOTIDE SEQUENCE [LARGE SCALE GENOMIC DNA]</scope>
    <source>
        <strain evidence="3 4">JCM 12393</strain>
    </source>
</reference>
<accession>A0ABN1Y317</accession>
<protein>
    <recommendedName>
        <fullName evidence="5">Integral membrane protein</fullName>
    </recommendedName>
</protein>
<sequence>MSDQNWPGLGFCPAPGDLGAIAQMYTDVDAVARELEELRRSLAGIGTTGGAWEGEAARAFAEKLGELPKYLDKGHRSMAACSLALKTWHTQLSGMVTAGQGMETEAAELRRRLEWQDKQAADLGRSLDALVQPGAQAPAADVLERTQARFEAARESSLRGHRQLDEVIARARKQLDDHRQKAETAARAVQEASRNHPPDPNVFKRLLDGVQHAWQKSIDFLVDHADLLSEISASLAIAALTISWVPVIGQVGGIALGGAAMLTSAGALIGHGIGKSRGKDVSWLDIGVDSLGVFPGIGAIKGFATAGKEVKVAKNLSLVQKVPAFAKEYSGAIRGSAGAGLRARTAGSGKALFEMTSNPLSTKGITAGLKKFGVIPEPRNVTLPVKAFGMELGLLDHKGPNADLEQEPAQPVAPPSASPFLHAVAT</sequence>
<dbReference type="EMBL" id="BAAAKJ010000180">
    <property type="protein sequence ID" value="GAA1396614.1"/>
    <property type="molecule type" value="Genomic_DNA"/>
</dbReference>
<evidence type="ECO:0000313" key="3">
    <source>
        <dbReference type="EMBL" id="GAA1396614.1"/>
    </source>
</evidence>
<gene>
    <name evidence="3" type="ORF">GCM10009639_32980</name>
</gene>
<dbReference type="RefSeq" id="WP_344335632.1">
    <property type="nucleotide sequence ID" value="NZ_BAAAKJ010000180.1"/>
</dbReference>